<comment type="caution">
    <text evidence="1">The sequence shown here is derived from an EMBL/GenBank/DDBJ whole genome shotgun (WGS) entry which is preliminary data.</text>
</comment>
<organism evidence="1 2">
    <name type="scientific">Phanerochaete sordida</name>
    <dbReference type="NCBI Taxonomy" id="48140"/>
    <lineage>
        <taxon>Eukaryota</taxon>
        <taxon>Fungi</taxon>
        <taxon>Dikarya</taxon>
        <taxon>Basidiomycota</taxon>
        <taxon>Agaricomycotina</taxon>
        <taxon>Agaricomycetes</taxon>
        <taxon>Polyporales</taxon>
        <taxon>Phanerochaetaceae</taxon>
        <taxon>Phanerochaete</taxon>
    </lineage>
</organism>
<gene>
    <name evidence="1" type="ORF">PsYK624_133320</name>
</gene>
<dbReference type="InterPro" id="IPR032675">
    <property type="entry name" value="LRR_dom_sf"/>
</dbReference>
<dbReference type="AlphaFoldDB" id="A0A9P3LJ27"/>
<reference evidence="1 2" key="1">
    <citation type="submission" date="2021-08" db="EMBL/GenBank/DDBJ databases">
        <title>Draft Genome Sequence of Phanerochaete sordida strain YK-624.</title>
        <authorList>
            <person name="Mori T."/>
            <person name="Dohra H."/>
            <person name="Suzuki T."/>
            <person name="Kawagishi H."/>
            <person name="Hirai H."/>
        </authorList>
    </citation>
    <scope>NUCLEOTIDE SEQUENCE [LARGE SCALE GENOMIC DNA]</scope>
    <source>
        <strain evidence="1 2">YK-624</strain>
    </source>
</reference>
<dbReference type="SUPFAM" id="SSF52047">
    <property type="entry name" value="RNI-like"/>
    <property type="match status" value="1"/>
</dbReference>
<accession>A0A9P3LJ27</accession>
<keyword evidence="2" id="KW-1185">Reference proteome</keyword>
<evidence type="ECO:0000313" key="1">
    <source>
        <dbReference type="EMBL" id="GJE97121.1"/>
    </source>
</evidence>
<dbReference type="Gene3D" id="3.80.10.10">
    <property type="entry name" value="Ribonuclease Inhibitor"/>
    <property type="match status" value="1"/>
</dbReference>
<dbReference type="Proteomes" id="UP000703269">
    <property type="component" value="Unassembled WGS sequence"/>
</dbReference>
<protein>
    <submittedName>
        <fullName evidence="1">Uncharacterized protein</fullName>
    </submittedName>
</protein>
<dbReference type="EMBL" id="BPQB01000068">
    <property type="protein sequence ID" value="GJE97121.1"/>
    <property type="molecule type" value="Genomic_DNA"/>
</dbReference>
<sequence>MAALSLVCKAWREEGQKRLFASFVYDVKHLEAGSPAWHAQTLWHSHLAIGDRDAHRLAGYVRECTFGNSLQSLSHRNESFLSITHSAMTHFCHAEKATMQRMGIDDNILLALLRMRSLRTLSLEGCAFIRLPNPSTVTMVANARGYWTSLRLEQLYLSPEWTDILRKATNMASLAYLAVDDTEIWSSFLCSSAAPLLRNLRIHLDSTDQHDLTKLSTALENVPGLLTLSIDTRRVSYHRRRQQPVQGNPISQHAVPNLQVLTTTSSHMVEWLVPGRPISSLAFEGDWVLDAESFFTAASGSTAAIRDLAIPPQLLRLVKQDQWHALRTLTVELTTRGGGRIHFIRLDNLLTGVLRLDTITCCTLRMNLRHVPHRSDLVNLRAQQTKILNNLQPAFPNAERFRFSNVIEWRRDEEGWRPRVLSRTMLIDILPSKYDEAQDVDGFLAAFRAGIRDAELL</sequence>
<name>A0A9P3LJ27_9APHY</name>
<proteinExistence type="predicted"/>
<evidence type="ECO:0000313" key="2">
    <source>
        <dbReference type="Proteomes" id="UP000703269"/>
    </source>
</evidence>